<comment type="caution">
    <text evidence="1">The sequence shown here is derived from an EMBL/GenBank/DDBJ whole genome shotgun (WGS) entry which is preliminary data.</text>
</comment>
<proteinExistence type="predicted"/>
<evidence type="ECO:0008006" key="3">
    <source>
        <dbReference type="Google" id="ProtNLM"/>
    </source>
</evidence>
<evidence type="ECO:0000313" key="2">
    <source>
        <dbReference type="Proteomes" id="UP001189429"/>
    </source>
</evidence>
<accession>A0ABN9YBK9</accession>
<dbReference type="EMBL" id="CAUYUJ010022330">
    <property type="protein sequence ID" value="CAK0910138.1"/>
    <property type="molecule type" value="Genomic_DNA"/>
</dbReference>
<protein>
    <recommendedName>
        <fullName evidence="3">DNA-directed RNA polymerase</fullName>
    </recommendedName>
</protein>
<reference evidence="1" key="1">
    <citation type="submission" date="2023-10" db="EMBL/GenBank/DDBJ databases">
        <authorList>
            <person name="Chen Y."/>
            <person name="Shah S."/>
            <person name="Dougan E. K."/>
            <person name="Thang M."/>
            <person name="Chan C."/>
        </authorList>
    </citation>
    <scope>NUCLEOTIDE SEQUENCE [LARGE SCALE GENOMIC DNA]</scope>
</reference>
<evidence type="ECO:0000313" key="1">
    <source>
        <dbReference type="EMBL" id="CAK0910138.1"/>
    </source>
</evidence>
<dbReference type="Proteomes" id="UP001189429">
    <property type="component" value="Unassembled WGS sequence"/>
</dbReference>
<sequence>MSALTRLGEGFHHVLMNLAKRRARISESASSRVGALPHGWLTLHHSGEELVHGLFVVVAVTNRKRLRQGATIASRVGEQVRQQFVDEMRDPTARQAYLR</sequence>
<keyword evidence="2" id="KW-1185">Reference proteome</keyword>
<organism evidence="1 2">
    <name type="scientific">Prorocentrum cordatum</name>
    <dbReference type="NCBI Taxonomy" id="2364126"/>
    <lineage>
        <taxon>Eukaryota</taxon>
        <taxon>Sar</taxon>
        <taxon>Alveolata</taxon>
        <taxon>Dinophyceae</taxon>
        <taxon>Prorocentrales</taxon>
        <taxon>Prorocentraceae</taxon>
        <taxon>Prorocentrum</taxon>
    </lineage>
</organism>
<gene>
    <name evidence="1" type="ORF">PCOR1329_LOCUS84383</name>
</gene>
<name>A0ABN9YBK9_9DINO</name>